<dbReference type="SUPFAM" id="SSF55073">
    <property type="entry name" value="Nucleotide cyclase"/>
    <property type="match status" value="1"/>
</dbReference>
<dbReference type="InterPro" id="IPR050469">
    <property type="entry name" value="Diguanylate_Cyclase"/>
</dbReference>
<evidence type="ECO:0000313" key="3">
    <source>
        <dbReference type="EMBL" id="TYS41932.1"/>
    </source>
</evidence>
<dbReference type="CDD" id="cd01949">
    <property type="entry name" value="GGDEF"/>
    <property type="match status" value="1"/>
</dbReference>
<dbReference type="InterPro" id="IPR043128">
    <property type="entry name" value="Rev_trsase/Diguanyl_cyclase"/>
</dbReference>
<reference evidence="3 4" key="1">
    <citation type="submission" date="2019-08" db="EMBL/GenBank/DDBJ databases">
        <title>Bacillus genomes from the desert of Cuatro Cienegas, Coahuila.</title>
        <authorList>
            <person name="Olmedo-Alvarez G."/>
        </authorList>
    </citation>
    <scope>NUCLEOTIDE SEQUENCE [LARGE SCALE GENOMIC DNA]</scope>
    <source>
        <strain evidence="3 4">CH446_14T</strain>
    </source>
</reference>
<dbReference type="SMART" id="SM00267">
    <property type="entry name" value="GGDEF"/>
    <property type="match status" value="1"/>
</dbReference>
<dbReference type="Gene3D" id="3.30.450.20">
    <property type="entry name" value="PAS domain"/>
    <property type="match status" value="1"/>
</dbReference>
<dbReference type="AlphaFoldDB" id="A0A5D4QXB5"/>
<evidence type="ECO:0000313" key="4">
    <source>
        <dbReference type="Proteomes" id="UP000322139"/>
    </source>
</evidence>
<dbReference type="InterPro" id="IPR000014">
    <property type="entry name" value="PAS"/>
</dbReference>
<feature type="transmembrane region" description="Helical" evidence="1">
    <location>
        <begin position="67"/>
        <end position="86"/>
    </location>
</feature>
<dbReference type="Pfam" id="PF00990">
    <property type="entry name" value="GGDEF"/>
    <property type="match status" value="1"/>
</dbReference>
<dbReference type="InterPro" id="IPR035965">
    <property type="entry name" value="PAS-like_dom_sf"/>
</dbReference>
<gene>
    <name evidence="3" type="ORF">FZD51_23615</name>
</gene>
<dbReference type="PROSITE" id="PS50887">
    <property type="entry name" value="GGDEF"/>
    <property type="match status" value="1"/>
</dbReference>
<dbReference type="NCBIfam" id="TIGR00254">
    <property type="entry name" value="GGDEF"/>
    <property type="match status" value="1"/>
</dbReference>
<dbReference type="InterPro" id="IPR031621">
    <property type="entry name" value="HisKA_7TM"/>
</dbReference>
<dbReference type="Pfam" id="PF16927">
    <property type="entry name" value="HisKA_7TM"/>
    <property type="match status" value="1"/>
</dbReference>
<dbReference type="InterPro" id="IPR029787">
    <property type="entry name" value="Nucleotide_cyclase"/>
</dbReference>
<dbReference type="CDD" id="cd00130">
    <property type="entry name" value="PAS"/>
    <property type="match status" value="1"/>
</dbReference>
<evidence type="ECO:0000259" key="2">
    <source>
        <dbReference type="PROSITE" id="PS50887"/>
    </source>
</evidence>
<keyword evidence="1" id="KW-1133">Transmembrane helix</keyword>
<name>A0A5D4QXB5_9BACI</name>
<dbReference type="Gene3D" id="3.30.70.270">
    <property type="match status" value="1"/>
</dbReference>
<organism evidence="3 4">
    <name type="scientific">Bacillus infantis</name>
    <dbReference type="NCBI Taxonomy" id="324767"/>
    <lineage>
        <taxon>Bacteria</taxon>
        <taxon>Bacillati</taxon>
        <taxon>Bacillota</taxon>
        <taxon>Bacilli</taxon>
        <taxon>Bacillales</taxon>
        <taxon>Bacillaceae</taxon>
        <taxon>Bacillus</taxon>
    </lineage>
</organism>
<feature type="transmembrane region" description="Helical" evidence="1">
    <location>
        <begin position="144"/>
        <end position="166"/>
    </location>
</feature>
<dbReference type="PANTHER" id="PTHR45138">
    <property type="entry name" value="REGULATORY COMPONENTS OF SENSORY TRANSDUCTION SYSTEM"/>
    <property type="match status" value="1"/>
</dbReference>
<accession>A0A5D4QXB5</accession>
<feature type="transmembrane region" description="Helical" evidence="1">
    <location>
        <begin position="173"/>
        <end position="196"/>
    </location>
</feature>
<keyword evidence="1" id="KW-0472">Membrane</keyword>
<feature type="domain" description="GGDEF" evidence="2">
    <location>
        <begin position="380"/>
        <end position="517"/>
    </location>
</feature>
<dbReference type="FunFam" id="3.30.70.270:FF:000001">
    <property type="entry name" value="Diguanylate cyclase domain protein"/>
    <property type="match status" value="1"/>
</dbReference>
<comment type="caution">
    <text evidence="3">The sequence shown here is derived from an EMBL/GenBank/DDBJ whole genome shotgun (WGS) entry which is preliminary data.</text>
</comment>
<dbReference type="SUPFAM" id="SSF55785">
    <property type="entry name" value="PYP-like sensor domain (PAS domain)"/>
    <property type="match status" value="1"/>
</dbReference>
<keyword evidence="1" id="KW-0812">Transmembrane</keyword>
<dbReference type="PANTHER" id="PTHR45138:SF9">
    <property type="entry name" value="DIGUANYLATE CYCLASE DGCM-RELATED"/>
    <property type="match status" value="1"/>
</dbReference>
<dbReference type="GO" id="GO:0052621">
    <property type="term" value="F:diguanylate cyclase activity"/>
    <property type="evidence" value="ECO:0007669"/>
    <property type="project" value="TreeGrafter"/>
</dbReference>
<sequence>MTNELILYKSLVALSGVLSLCLCLFAFYKLKGAPGVKPYIIATILSSLFSFFYVFELSSSTLKGIKLWLSMEYLVMPFIPAFIFLMCAEYAGQKLKPWVIYILFLFPSATIFMHATNGLHHLYYKAVLLKNNAPFPIADLEYGPFFYVHAFYMFICLAVSVLTLLLRLKGASLLFRIQLFSMAAGLVFPILANYFYLNDLSPYGIDLGPVSMSLSYLFHWVALMSFKMFDVTPILRDTVFDRMKEGVIVLNRKGAILDYNSAMVPIMPFLKPSVIGKPFKEAFSGFALLEEIIENGMDCDYEWIQDDKRIHHQVQMSDVEDKNGHKIGRIISFVNITEKILIQEQLKELASIDGLTQVYNRTYFMKQSLISLGGISPNGGNVSIIMFDIDHFKKINDEYGHETGDFVLSHVARVAKESIRPTDVIGRYGGEEFIILLPETSFDEACDLAEVIRLNVSGQNTKAGKVYVHATLSLGVSHILLYPQVLDDPIQFLMREADQALYAAKRNGRDKVQRFVRETELTES</sequence>
<dbReference type="EMBL" id="VTER01000017">
    <property type="protein sequence ID" value="TYS41932.1"/>
    <property type="molecule type" value="Genomic_DNA"/>
</dbReference>
<feature type="transmembrane region" description="Helical" evidence="1">
    <location>
        <begin position="39"/>
        <end position="55"/>
    </location>
</feature>
<protein>
    <submittedName>
        <fullName evidence="3">Diguanylate cyclase</fullName>
    </submittedName>
</protein>
<dbReference type="Proteomes" id="UP000322139">
    <property type="component" value="Unassembled WGS sequence"/>
</dbReference>
<dbReference type="InterPro" id="IPR000160">
    <property type="entry name" value="GGDEF_dom"/>
</dbReference>
<feature type="transmembrane region" description="Helical" evidence="1">
    <location>
        <begin position="6"/>
        <end position="27"/>
    </location>
</feature>
<proteinExistence type="predicted"/>
<feature type="transmembrane region" description="Helical" evidence="1">
    <location>
        <begin position="98"/>
        <end position="124"/>
    </location>
</feature>
<evidence type="ECO:0000256" key="1">
    <source>
        <dbReference type="SAM" id="Phobius"/>
    </source>
</evidence>